<feature type="region of interest" description="Disordered" evidence="1">
    <location>
        <begin position="57"/>
        <end position="82"/>
    </location>
</feature>
<organism evidence="2 3">
    <name type="scientific">Companilactobacillus versmoldensis DSM 14857 = KCTC 3814</name>
    <dbReference type="NCBI Taxonomy" id="1423815"/>
    <lineage>
        <taxon>Bacteria</taxon>
        <taxon>Bacillati</taxon>
        <taxon>Bacillota</taxon>
        <taxon>Bacilli</taxon>
        <taxon>Lactobacillales</taxon>
        <taxon>Lactobacillaceae</taxon>
        <taxon>Companilactobacillus</taxon>
    </lineage>
</organism>
<feature type="compositionally biased region" description="Polar residues" evidence="1">
    <location>
        <begin position="67"/>
        <end position="81"/>
    </location>
</feature>
<evidence type="ECO:0000313" key="2">
    <source>
        <dbReference type="EMBL" id="KRL67525.1"/>
    </source>
</evidence>
<name>A0A0R1SMM1_9LACO</name>
<dbReference type="AlphaFoldDB" id="A0A0R1SMM1"/>
<proteinExistence type="predicted"/>
<keyword evidence="3" id="KW-1185">Reference proteome</keyword>
<dbReference type="PATRIC" id="fig|1423815.3.peg.1884"/>
<reference evidence="2 3" key="1">
    <citation type="journal article" date="2015" name="Genome Announc.">
        <title>Expanding the biotechnology potential of lactobacilli through comparative genomics of 213 strains and associated genera.</title>
        <authorList>
            <person name="Sun Z."/>
            <person name="Harris H.M."/>
            <person name="McCann A."/>
            <person name="Guo C."/>
            <person name="Argimon S."/>
            <person name="Zhang W."/>
            <person name="Yang X."/>
            <person name="Jeffery I.B."/>
            <person name="Cooney J.C."/>
            <person name="Kagawa T.F."/>
            <person name="Liu W."/>
            <person name="Song Y."/>
            <person name="Salvetti E."/>
            <person name="Wrobel A."/>
            <person name="Rasinkangas P."/>
            <person name="Parkhill J."/>
            <person name="Rea M.C."/>
            <person name="O'Sullivan O."/>
            <person name="Ritari J."/>
            <person name="Douillard F.P."/>
            <person name="Paul Ross R."/>
            <person name="Yang R."/>
            <person name="Briner A.E."/>
            <person name="Felis G.E."/>
            <person name="de Vos W.M."/>
            <person name="Barrangou R."/>
            <person name="Klaenhammer T.R."/>
            <person name="Caufield P.W."/>
            <person name="Cui Y."/>
            <person name="Zhang H."/>
            <person name="O'Toole P.W."/>
        </authorList>
    </citation>
    <scope>NUCLEOTIDE SEQUENCE [LARGE SCALE GENOMIC DNA]</scope>
    <source>
        <strain evidence="2 3">DSM 14857</strain>
    </source>
</reference>
<evidence type="ECO:0000256" key="1">
    <source>
        <dbReference type="SAM" id="MobiDB-lite"/>
    </source>
</evidence>
<comment type="caution">
    <text evidence="2">The sequence shown here is derived from an EMBL/GenBank/DDBJ whole genome shotgun (WGS) entry which is preliminary data.</text>
</comment>
<dbReference type="EMBL" id="AZFA01000005">
    <property type="protein sequence ID" value="KRL67525.1"/>
    <property type="molecule type" value="Genomic_DNA"/>
</dbReference>
<evidence type="ECO:0000313" key="3">
    <source>
        <dbReference type="Proteomes" id="UP000051647"/>
    </source>
</evidence>
<protein>
    <submittedName>
        <fullName evidence="2">Uncharacterized protein</fullName>
    </submittedName>
</protein>
<accession>A0A0R1SMM1</accession>
<sequence>MIDSHDISGEVGLIIDLENLIPTGYQLAQGEQSYYVIDPTLLEGVFVKLMDIDQKESHSKTSRKTMTRSQNDGKTNSQFNGTGKKAIKNKVHFLTKQEQEVARGTVKGQAGWKVHIQAPTGYKFTFHYWNFVIISANNYDQKVYVVPDQHDGPKTPRSINMGINFTNIVDFEGYFTTYSDQQIPVVNDQGNSRYLLANNYDFKVNKTGFLQGERYFQIAENAWIKADQMYQYKSINQRLKLADRPNIHLCNCRGKITSREALEPNTKLYTDRMKMIDNIPYYRITESAWLDGRNVFGIEELQ</sequence>
<gene>
    <name evidence="2" type="ORF">FC27_GL001841</name>
</gene>
<dbReference type="Proteomes" id="UP000051647">
    <property type="component" value="Unassembled WGS sequence"/>
</dbReference>
<dbReference type="STRING" id="1423815.FC27_GL001841"/>